<dbReference type="AlphaFoldDB" id="A0A3N1HI69"/>
<dbReference type="PRINTS" id="PR00359">
    <property type="entry name" value="BP450"/>
</dbReference>
<evidence type="ECO:0000256" key="6">
    <source>
        <dbReference type="ARBA" id="ARBA00023033"/>
    </source>
</evidence>
<organism evidence="7 8">
    <name type="scientific">Saccharothrix texasensis</name>
    <dbReference type="NCBI Taxonomy" id="103734"/>
    <lineage>
        <taxon>Bacteria</taxon>
        <taxon>Bacillati</taxon>
        <taxon>Actinomycetota</taxon>
        <taxon>Actinomycetes</taxon>
        <taxon>Pseudonocardiales</taxon>
        <taxon>Pseudonocardiaceae</taxon>
        <taxon>Saccharothrix</taxon>
    </lineage>
</organism>
<evidence type="ECO:0000313" key="7">
    <source>
        <dbReference type="EMBL" id="ROP41992.1"/>
    </source>
</evidence>
<dbReference type="InterPro" id="IPR001128">
    <property type="entry name" value="Cyt_P450"/>
</dbReference>
<dbReference type="Pfam" id="PF00067">
    <property type="entry name" value="p450"/>
    <property type="match status" value="1"/>
</dbReference>
<name>A0A3N1HI69_9PSEU</name>
<dbReference type="Proteomes" id="UP000268727">
    <property type="component" value="Unassembled WGS sequence"/>
</dbReference>
<dbReference type="GO" id="GO:0020037">
    <property type="term" value="F:heme binding"/>
    <property type="evidence" value="ECO:0007669"/>
    <property type="project" value="InterPro"/>
</dbReference>
<dbReference type="GO" id="GO:0004497">
    <property type="term" value="F:monooxygenase activity"/>
    <property type="evidence" value="ECO:0007669"/>
    <property type="project" value="UniProtKB-KW"/>
</dbReference>
<dbReference type="RefSeq" id="WP_211348325.1">
    <property type="nucleotide sequence ID" value="NZ_RJKM01000001.1"/>
</dbReference>
<evidence type="ECO:0000256" key="1">
    <source>
        <dbReference type="ARBA" id="ARBA00010617"/>
    </source>
</evidence>
<dbReference type="EMBL" id="RJKM01000001">
    <property type="protein sequence ID" value="ROP41992.1"/>
    <property type="molecule type" value="Genomic_DNA"/>
</dbReference>
<dbReference type="PANTHER" id="PTHR46696">
    <property type="entry name" value="P450, PUTATIVE (EUROFUNG)-RELATED"/>
    <property type="match status" value="1"/>
</dbReference>
<comment type="caution">
    <text evidence="7">The sequence shown here is derived from an EMBL/GenBank/DDBJ whole genome shotgun (WGS) entry which is preliminary data.</text>
</comment>
<keyword evidence="6" id="KW-0503">Monooxygenase</keyword>
<dbReference type="Gene3D" id="1.10.630.10">
    <property type="entry name" value="Cytochrome P450"/>
    <property type="match status" value="1"/>
</dbReference>
<dbReference type="InterPro" id="IPR002397">
    <property type="entry name" value="Cyt_P450_B"/>
</dbReference>
<dbReference type="GO" id="GO:0016705">
    <property type="term" value="F:oxidoreductase activity, acting on paired donors, with incorporation or reduction of molecular oxygen"/>
    <property type="evidence" value="ECO:0007669"/>
    <property type="project" value="InterPro"/>
</dbReference>
<accession>A0A3N1HI69</accession>
<gene>
    <name evidence="7" type="ORF">EDD40_7478</name>
</gene>
<evidence type="ECO:0000256" key="4">
    <source>
        <dbReference type="ARBA" id="ARBA00023002"/>
    </source>
</evidence>
<reference evidence="7 8" key="1">
    <citation type="submission" date="2018-11" db="EMBL/GenBank/DDBJ databases">
        <title>Sequencing the genomes of 1000 actinobacteria strains.</title>
        <authorList>
            <person name="Klenk H.-P."/>
        </authorList>
    </citation>
    <scope>NUCLEOTIDE SEQUENCE [LARGE SCALE GENOMIC DNA]</scope>
    <source>
        <strain evidence="7 8">DSM 44231</strain>
    </source>
</reference>
<dbReference type="GO" id="GO:0005506">
    <property type="term" value="F:iron ion binding"/>
    <property type="evidence" value="ECO:0007669"/>
    <property type="project" value="InterPro"/>
</dbReference>
<dbReference type="InterPro" id="IPR036396">
    <property type="entry name" value="Cyt_P450_sf"/>
</dbReference>
<keyword evidence="5" id="KW-0408">Iron</keyword>
<evidence type="ECO:0000256" key="3">
    <source>
        <dbReference type="ARBA" id="ARBA00022723"/>
    </source>
</evidence>
<keyword evidence="2" id="KW-0349">Heme</keyword>
<evidence type="ECO:0000313" key="8">
    <source>
        <dbReference type="Proteomes" id="UP000268727"/>
    </source>
</evidence>
<dbReference type="PANTHER" id="PTHR46696:SF1">
    <property type="entry name" value="CYTOCHROME P450 YJIB-RELATED"/>
    <property type="match status" value="1"/>
</dbReference>
<protein>
    <submittedName>
        <fullName evidence="7">Cytochrome P450</fullName>
    </submittedName>
</protein>
<dbReference type="SUPFAM" id="SSF48264">
    <property type="entry name" value="Cytochrome P450"/>
    <property type="match status" value="1"/>
</dbReference>
<proteinExistence type="inferred from homology"/>
<comment type="similarity">
    <text evidence="1">Belongs to the cytochrome P450 family.</text>
</comment>
<evidence type="ECO:0000256" key="5">
    <source>
        <dbReference type="ARBA" id="ARBA00023004"/>
    </source>
</evidence>
<dbReference type="FunFam" id="1.10.630.10:FF:000018">
    <property type="entry name" value="Cytochrome P450 monooxygenase"/>
    <property type="match status" value="1"/>
</dbReference>
<keyword evidence="4" id="KW-0560">Oxidoreductase</keyword>
<sequence length="394" mass="42111">MIRFPLPPAPSLHHPSPEYARLRAEDPVPEVELPDGSPAYLATRHADVRTVFSDPRFSRAAATGPKGPEWELGSLADDSLLGMDPPLHTKVRRVVGSAFTARRVEDLRATVAGLVDGMVDRLEEAGPGADLSAHVSAPLPIAVISGLFGVADEDQGRVKEWSDALVGDWQADPGPPRAALASFGELIEKRRANPGDDLMSALVAAWDREDSLSERELVSVTAGLLAGGHESTTNQINLFVTVLSSHLDQLAALRGDDPHAVAVAVEELTRYIQLGESGILMPRVALEDVDLGGVTVPAGSVVLPAVVSANRDESVFPDADRLDLTRSPNPHIGYGAGAHHCIGASLARMELQEALGGLLRRLPNLRLAVPESELRLKPGLVVRSFQELPVTWDR</sequence>
<dbReference type="CDD" id="cd11031">
    <property type="entry name" value="Cyp158A-like"/>
    <property type="match status" value="1"/>
</dbReference>
<evidence type="ECO:0000256" key="2">
    <source>
        <dbReference type="ARBA" id="ARBA00022617"/>
    </source>
</evidence>
<keyword evidence="3" id="KW-0479">Metal-binding</keyword>
<keyword evidence="8" id="KW-1185">Reference proteome</keyword>